<organism evidence="19 20">
    <name type="scientific">Owenia fusiformis</name>
    <name type="common">Polychaete worm</name>
    <dbReference type="NCBI Taxonomy" id="6347"/>
    <lineage>
        <taxon>Eukaryota</taxon>
        <taxon>Metazoa</taxon>
        <taxon>Spiralia</taxon>
        <taxon>Lophotrochozoa</taxon>
        <taxon>Annelida</taxon>
        <taxon>Polychaeta</taxon>
        <taxon>Sedentaria</taxon>
        <taxon>Canalipalpata</taxon>
        <taxon>Sabellida</taxon>
        <taxon>Oweniida</taxon>
        <taxon>Oweniidae</taxon>
        <taxon>Owenia</taxon>
    </lineage>
</organism>
<comment type="caution">
    <text evidence="19">The sequence shown here is derived from an EMBL/GenBank/DDBJ whole genome shotgun (WGS) entry which is preliminary data.</text>
</comment>
<evidence type="ECO:0000256" key="10">
    <source>
        <dbReference type="ARBA" id="ARBA00048606"/>
    </source>
</evidence>
<evidence type="ECO:0000259" key="18">
    <source>
        <dbReference type="Pfam" id="PF01425"/>
    </source>
</evidence>
<dbReference type="GO" id="GO:0004040">
    <property type="term" value="F:amidase activity"/>
    <property type="evidence" value="ECO:0007669"/>
    <property type="project" value="TreeGrafter"/>
</dbReference>
<evidence type="ECO:0000256" key="12">
    <source>
        <dbReference type="ARBA" id="ARBA00050992"/>
    </source>
</evidence>
<dbReference type="InterPro" id="IPR052096">
    <property type="entry name" value="Endocannabinoid_amidase"/>
</dbReference>
<keyword evidence="4" id="KW-0597">Phosphoprotein</keyword>
<comment type="catalytic activity">
    <reaction evidence="12">
        <text>N-(15Z-tetracosenoyl)-ethanolamine + H2O = (15Z)-tetracosenoate + ethanolamine</text>
        <dbReference type="Rhea" id="RHEA:63144"/>
        <dbReference type="ChEBI" id="CHEBI:15377"/>
        <dbReference type="ChEBI" id="CHEBI:32392"/>
        <dbReference type="ChEBI" id="CHEBI:57603"/>
        <dbReference type="ChEBI" id="CHEBI:146187"/>
    </reaction>
    <physiologicalReaction direction="left-to-right" evidence="12">
        <dbReference type="Rhea" id="RHEA:63145"/>
    </physiologicalReaction>
</comment>
<dbReference type="InterPro" id="IPR036928">
    <property type="entry name" value="AS_sf"/>
</dbReference>
<dbReference type="Proteomes" id="UP000749559">
    <property type="component" value="Unassembled WGS sequence"/>
</dbReference>
<dbReference type="InterPro" id="IPR020556">
    <property type="entry name" value="Amidase_CS"/>
</dbReference>
<evidence type="ECO:0000256" key="13">
    <source>
        <dbReference type="ARBA" id="ARBA00051346"/>
    </source>
</evidence>
<dbReference type="FunFam" id="3.90.1300.10:FF:000001">
    <property type="entry name" value="Fatty-acid amide hydrolase 1"/>
    <property type="match status" value="1"/>
</dbReference>
<dbReference type="PROSITE" id="PS00571">
    <property type="entry name" value="AMIDASES"/>
    <property type="match status" value="1"/>
</dbReference>
<name>A0A8J1XYQ6_OWEFU</name>
<evidence type="ECO:0000256" key="16">
    <source>
        <dbReference type="ARBA" id="ARBA00052709"/>
    </source>
</evidence>
<evidence type="ECO:0000256" key="15">
    <source>
        <dbReference type="ARBA" id="ARBA00052458"/>
    </source>
</evidence>
<dbReference type="GO" id="GO:0009062">
    <property type="term" value="P:fatty acid catabolic process"/>
    <property type="evidence" value="ECO:0007669"/>
    <property type="project" value="TreeGrafter"/>
</dbReference>
<evidence type="ECO:0000256" key="17">
    <source>
        <dbReference type="ARBA" id="ARBA00077216"/>
    </source>
</evidence>
<accession>A0A8J1XYQ6</accession>
<evidence type="ECO:0000256" key="8">
    <source>
        <dbReference type="ARBA" id="ARBA00047450"/>
    </source>
</evidence>
<dbReference type="InterPro" id="IPR023631">
    <property type="entry name" value="Amidase_dom"/>
</dbReference>
<comment type="catalytic activity">
    <reaction evidence="15">
        <text>N-docosanoyl-ethanolamine + H2O = docosanoate + ethanolamine</text>
        <dbReference type="Rhea" id="RHEA:63128"/>
        <dbReference type="ChEBI" id="CHEBI:15377"/>
        <dbReference type="ChEBI" id="CHEBI:23858"/>
        <dbReference type="ChEBI" id="CHEBI:57603"/>
        <dbReference type="ChEBI" id="CHEBI:146186"/>
    </reaction>
    <physiologicalReaction direction="left-to-right" evidence="15">
        <dbReference type="Rhea" id="RHEA:63129"/>
    </physiologicalReaction>
</comment>
<dbReference type="Pfam" id="PF01425">
    <property type="entry name" value="Amidase"/>
    <property type="match status" value="1"/>
</dbReference>
<dbReference type="OrthoDB" id="6428749at2759"/>
<dbReference type="PANTHER" id="PTHR45847">
    <property type="entry name" value="FATTY ACID AMIDE HYDROLASE"/>
    <property type="match status" value="1"/>
</dbReference>
<evidence type="ECO:0000256" key="11">
    <source>
        <dbReference type="ARBA" id="ARBA00050294"/>
    </source>
</evidence>
<proteinExistence type="inferred from homology"/>
<comment type="catalytic activity">
    <reaction evidence="13">
        <text>N-(9Z-hexadecenoyl) ethanolamine + H2O = (9Z)-hexadecenoate + ethanolamine</text>
        <dbReference type="Rhea" id="RHEA:35563"/>
        <dbReference type="ChEBI" id="CHEBI:15377"/>
        <dbReference type="ChEBI" id="CHEBI:32372"/>
        <dbReference type="ChEBI" id="CHEBI:57603"/>
        <dbReference type="ChEBI" id="CHEBI:71465"/>
    </reaction>
    <physiologicalReaction direction="left-to-right" evidence="13">
        <dbReference type="Rhea" id="RHEA:35564"/>
    </physiologicalReaction>
</comment>
<evidence type="ECO:0000313" key="20">
    <source>
        <dbReference type="Proteomes" id="UP000749559"/>
    </source>
</evidence>
<dbReference type="EC" id="3.5.1.99" evidence="3"/>
<comment type="catalytic activity">
    <reaction evidence="14">
        <text>N-octadecanoyl ethanolamine + H2O = octadecanoate + ethanolamine</text>
        <dbReference type="Rhea" id="RHEA:63124"/>
        <dbReference type="ChEBI" id="CHEBI:15377"/>
        <dbReference type="ChEBI" id="CHEBI:25629"/>
        <dbReference type="ChEBI" id="CHEBI:57603"/>
        <dbReference type="ChEBI" id="CHEBI:85299"/>
    </reaction>
    <physiologicalReaction direction="left-to-right" evidence="14">
        <dbReference type="Rhea" id="RHEA:63125"/>
    </physiologicalReaction>
</comment>
<evidence type="ECO:0000256" key="9">
    <source>
        <dbReference type="ARBA" id="ARBA00048052"/>
    </source>
</evidence>
<evidence type="ECO:0000256" key="5">
    <source>
        <dbReference type="ARBA" id="ARBA00022801"/>
    </source>
</evidence>
<evidence type="ECO:0000256" key="1">
    <source>
        <dbReference type="ARBA" id="ARBA00000208"/>
    </source>
</evidence>
<dbReference type="GO" id="GO:0017064">
    <property type="term" value="F:fatty acid amide hydrolase activity"/>
    <property type="evidence" value="ECO:0007669"/>
    <property type="project" value="UniProtKB-EC"/>
</dbReference>
<feature type="domain" description="Amidase" evidence="18">
    <location>
        <begin position="111"/>
        <end position="585"/>
    </location>
</feature>
<comment type="catalytic activity">
    <reaction evidence="16">
        <text>N-(5Z,8Z,11Z,14Z)-eicosatetraenoyl-glycine + H2O = (5Z,8Z,11Z,14Z)-eicosatetraenoate + glycine</text>
        <dbReference type="Rhea" id="RHEA:64108"/>
        <dbReference type="ChEBI" id="CHEBI:15377"/>
        <dbReference type="ChEBI" id="CHEBI:32395"/>
        <dbReference type="ChEBI" id="CHEBI:57305"/>
        <dbReference type="ChEBI" id="CHEBI:59002"/>
    </reaction>
    <physiologicalReaction direction="left-to-right" evidence="16">
        <dbReference type="Rhea" id="RHEA:64109"/>
    </physiologicalReaction>
</comment>
<gene>
    <name evidence="19" type="ORF">OFUS_LOCUS1670</name>
</gene>
<sequence>MGILDTVYFLPIPFTQVKFEVNGCQVAIALCVLPLMWLVRGLYRLISWKINRDTLKALVKVKREESKEARDRLKERIKDTPGYKKQDEITKLGTAELIQKLHKRELKALDALHAFQGKALKLNEDLNFWCETLEEAEEWAKECDDSKELKGLLHGLPISLKDHLAVKGYDQTIGLTQSIFKPSLMDQSIVQVLRSQGAVPFVKTNVPQLMFSLETSNPVFGTSLNPHDKKRGPGGSSGGEGAIIGGGGSVLGIGSDIGGSIRCPATFCGCCGFKPTAGRLSNDDNLEMFKGEKTIPATFGPLAKDVNGLAVCMEALLTDQLFQLAPTTPPLVFNKQIYEDKRPMKIGYFASFDPPLFEAIPAVQRAVREAKQILEHQGHTLVEFKPPFVQELFRDVYTPCIIGESCTEHYKSLKGEIIDPTTRMLAFTHVAPMWLKTCLKHFLSLIGMKDEAATIESSSKMKRCQDWWDVTALCEKLTGRFIDHWKRAGLDAVIAPAYGSVAMPTGNPEDYVGQILAYFALWNVLNFPAGVLPVTKVTKSDQENLKHWKASTFASRRIKKHMEGSEGLPVAVQCITLPWQDERCLRLMADLERGVKNKK</sequence>
<comment type="catalytic activity">
    <reaction evidence="11">
        <text>N-(5Z,8Z,11Z,14Z-eicosatetraenoyl)-L-serine + H2O = (5Z,8Z,11Z,14Z)-eicosatetraenoate + L-serine</text>
        <dbReference type="Rhea" id="RHEA:64116"/>
        <dbReference type="ChEBI" id="CHEBI:15377"/>
        <dbReference type="ChEBI" id="CHEBI:32395"/>
        <dbReference type="ChEBI" id="CHEBI:33384"/>
        <dbReference type="ChEBI" id="CHEBI:149697"/>
    </reaction>
    <physiologicalReaction direction="left-to-right" evidence="11">
        <dbReference type="Rhea" id="RHEA:64117"/>
    </physiologicalReaction>
</comment>
<comment type="similarity">
    <text evidence="2">Belongs to the amidase family.</text>
</comment>
<reference evidence="19" key="1">
    <citation type="submission" date="2022-03" db="EMBL/GenBank/DDBJ databases">
        <authorList>
            <person name="Martin C."/>
        </authorList>
    </citation>
    <scope>NUCLEOTIDE SEQUENCE</scope>
</reference>
<keyword evidence="5" id="KW-0378">Hydrolase</keyword>
<dbReference type="PANTHER" id="PTHR45847:SF6">
    <property type="entry name" value="FATTY ACID AMIDE HYDROLASE"/>
    <property type="match status" value="1"/>
</dbReference>
<evidence type="ECO:0000256" key="7">
    <source>
        <dbReference type="ARBA" id="ARBA00023098"/>
    </source>
</evidence>
<keyword evidence="7" id="KW-0443">Lipid metabolism</keyword>
<dbReference type="PIRSF" id="PIRSF001221">
    <property type="entry name" value="Amidase_fungi"/>
    <property type="match status" value="1"/>
</dbReference>
<comment type="catalytic activity">
    <reaction evidence="8">
        <text>(9Z)-octadecenoate + glycine = N-(9Z-octadecenoyl)glycine + H2O</text>
        <dbReference type="Rhea" id="RHEA:51316"/>
        <dbReference type="ChEBI" id="CHEBI:15377"/>
        <dbReference type="ChEBI" id="CHEBI:30823"/>
        <dbReference type="ChEBI" id="CHEBI:57305"/>
        <dbReference type="ChEBI" id="CHEBI:133992"/>
    </reaction>
    <physiologicalReaction direction="right-to-left" evidence="8">
        <dbReference type="Rhea" id="RHEA:51318"/>
    </physiologicalReaction>
</comment>
<comment type="catalytic activity">
    <reaction evidence="1">
        <text>(9Z)-octadecenamide + H2O = (9Z)-octadecenoate + NH4(+)</text>
        <dbReference type="Rhea" id="RHEA:26506"/>
        <dbReference type="ChEBI" id="CHEBI:15377"/>
        <dbReference type="ChEBI" id="CHEBI:28938"/>
        <dbReference type="ChEBI" id="CHEBI:30823"/>
        <dbReference type="ChEBI" id="CHEBI:116314"/>
        <dbReference type="EC" id="3.5.1.99"/>
    </reaction>
    <physiologicalReaction direction="left-to-right" evidence="1">
        <dbReference type="Rhea" id="RHEA:26507"/>
    </physiologicalReaction>
</comment>
<comment type="catalytic activity">
    <reaction evidence="9">
        <text>N-(9Z-octadecenoyl) ethanolamine + H2O = ethanolamine + (9Z)-octadecenoate</text>
        <dbReference type="Rhea" id="RHEA:45060"/>
        <dbReference type="ChEBI" id="CHEBI:15377"/>
        <dbReference type="ChEBI" id="CHEBI:30823"/>
        <dbReference type="ChEBI" id="CHEBI:57603"/>
        <dbReference type="ChEBI" id="CHEBI:71466"/>
    </reaction>
    <physiologicalReaction direction="left-to-right" evidence="9">
        <dbReference type="Rhea" id="RHEA:45061"/>
    </physiologicalReaction>
</comment>
<evidence type="ECO:0000256" key="14">
    <source>
        <dbReference type="ARBA" id="ARBA00051454"/>
    </source>
</evidence>
<evidence type="ECO:0000256" key="4">
    <source>
        <dbReference type="ARBA" id="ARBA00022553"/>
    </source>
</evidence>
<evidence type="ECO:0000256" key="6">
    <source>
        <dbReference type="ARBA" id="ARBA00022963"/>
    </source>
</evidence>
<dbReference type="SUPFAM" id="SSF75304">
    <property type="entry name" value="Amidase signature (AS) enzymes"/>
    <property type="match status" value="1"/>
</dbReference>
<dbReference type="Gene3D" id="3.90.1300.10">
    <property type="entry name" value="Amidase signature (AS) domain"/>
    <property type="match status" value="1"/>
</dbReference>
<dbReference type="AlphaFoldDB" id="A0A8J1XYQ6"/>
<protein>
    <recommendedName>
        <fullName evidence="3">fatty acid amide hydrolase</fullName>
        <ecNumber evidence="3">3.5.1.99</ecNumber>
    </recommendedName>
    <alternativeName>
        <fullName evidence="17">Anandamide amidohydrolase 1</fullName>
    </alternativeName>
</protein>
<keyword evidence="20" id="KW-1185">Reference proteome</keyword>
<dbReference type="EMBL" id="CAIIXF020000001">
    <property type="protein sequence ID" value="CAH1774156.1"/>
    <property type="molecule type" value="Genomic_DNA"/>
</dbReference>
<evidence type="ECO:0000313" key="19">
    <source>
        <dbReference type="EMBL" id="CAH1774156.1"/>
    </source>
</evidence>
<keyword evidence="6" id="KW-0442">Lipid degradation</keyword>
<evidence type="ECO:0000256" key="3">
    <source>
        <dbReference type="ARBA" id="ARBA00012112"/>
    </source>
</evidence>
<evidence type="ECO:0000256" key="2">
    <source>
        <dbReference type="ARBA" id="ARBA00009199"/>
    </source>
</evidence>
<comment type="catalytic activity">
    <reaction evidence="10">
        <text>N-(5Z,8Z,11Z,14Z-eicosatetraenoyl)-ethanolamine + H2O = ethanolamine + (5Z,8Z,11Z,14Z)-eicosatetraenoate</text>
        <dbReference type="Rhea" id="RHEA:26136"/>
        <dbReference type="ChEBI" id="CHEBI:2700"/>
        <dbReference type="ChEBI" id="CHEBI:15377"/>
        <dbReference type="ChEBI" id="CHEBI:32395"/>
        <dbReference type="ChEBI" id="CHEBI:57603"/>
        <dbReference type="EC" id="3.5.1.99"/>
    </reaction>
    <physiologicalReaction direction="left-to-right" evidence="10">
        <dbReference type="Rhea" id="RHEA:26137"/>
    </physiologicalReaction>
</comment>